<gene>
    <name evidence="1" type="ORF">FIBSPDRAFT_757575</name>
</gene>
<dbReference type="OrthoDB" id="3363652at2759"/>
<proteinExistence type="predicted"/>
<protein>
    <submittedName>
        <fullName evidence="1">Uncharacterized protein</fullName>
    </submittedName>
</protein>
<evidence type="ECO:0000313" key="1">
    <source>
        <dbReference type="EMBL" id="KZP10863.1"/>
    </source>
</evidence>
<feature type="non-terminal residue" evidence="1">
    <location>
        <position position="118"/>
    </location>
</feature>
<organism evidence="1 2">
    <name type="scientific">Athelia psychrophila</name>
    <dbReference type="NCBI Taxonomy" id="1759441"/>
    <lineage>
        <taxon>Eukaryota</taxon>
        <taxon>Fungi</taxon>
        <taxon>Dikarya</taxon>
        <taxon>Basidiomycota</taxon>
        <taxon>Agaricomycotina</taxon>
        <taxon>Agaricomycetes</taxon>
        <taxon>Agaricomycetidae</taxon>
        <taxon>Atheliales</taxon>
        <taxon>Atheliaceae</taxon>
        <taxon>Athelia</taxon>
    </lineage>
</organism>
<reference evidence="1 2" key="1">
    <citation type="journal article" date="2016" name="Mol. Biol. Evol.">
        <title>Comparative Genomics of Early-Diverging Mushroom-Forming Fungi Provides Insights into the Origins of Lignocellulose Decay Capabilities.</title>
        <authorList>
            <person name="Nagy L.G."/>
            <person name="Riley R."/>
            <person name="Tritt A."/>
            <person name="Adam C."/>
            <person name="Daum C."/>
            <person name="Floudas D."/>
            <person name="Sun H."/>
            <person name="Yadav J.S."/>
            <person name="Pangilinan J."/>
            <person name="Larsson K.H."/>
            <person name="Matsuura K."/>
            <person name="Barry K."/>
            <person name="Labutti K."/>
            <person name="Kuo R."/>
            <person name="Ohm R.A."/>
            <person name="Bhattacharya S.S."/>
            <person name="Shirouzu T."/>
            <person name="Yoshinaga Y."/>
            <person name="Martin F.M."/>
            <person name="Grigoriev I.V."/>
            <person name="Hibbett D.S."/>
        </authorList>
    </citation>
    <scope>NUCLEOTIDE SEQUENCE [LARGE SCALE GENOMIC DNA]</scope>
    <source>
        <strain evidence="1 2">CBS 109695</strain>
    </source>
</reference>
<keyword evidence="2" id="KW-1185">Reference proteome</keyword>
<dbReference type="EMBL" id="KV417672">
    <property type="protein sequence ID" value="KZP10863.1"/>
    <property type="molecule type" value="Genomic_DNA"/>
</dbReference>
<sequence>MSNDGAFKINRTQKATQRDIAPFSEDRIKEILEKVSIGVDLTDEQRTRVRELVTEFADVFALSLSEVRSVDWFKHKLNIDPDVKLPQRTGQRPITGAQREWFFTILDEMEESCIIQKV</sequence>
<name>A0A165ZRY7_9AGAM</name>
<dbReference type="AlphaFoldDB" id="A0A165ZRY7"/>
<evidence type="ECO:0000313" key="2">
    <source>
        <dbReference type="Proteomes" id="UP000076532"/>
    </source>
</evidence>
<accession>A0A165ZRY7</accession>
<dbReference type="Proteomes" id="UP000076532">
    <property type="component" value="Unassembled WGS sequence"/>
</dbReference>